<evidence type="ECO:0000259" key="2">
    <source>
        <dbReference type="Pfam" id="PF22301"/>
    </source>
</evidence>
<dbReference type="Pfam" id="PF18637">
    <property type="entry name" value="AUDH_Cupin"/>
    <property type="match status" value="1"/>
</dbReference>
<organism evidence="3 4">
    <name type="scientific">Tuber aestivum</name>
    <name type="common">summer truffle</name>
    <dbReference type="NCBI Taxonomy" id="59557"/>
    <lineage>
        <taxon>Eukaryota</taxon>
        <taxon>Fungi</taxon>
        <taxon>Dikarya</taxon>
        <taxon>Ascomycota</taxon>
        <taxon>Pezizomycotina</taxon>
        <taxon>Pezizomycetes</taxon>
        <taxon>Pezizales</taxon>
        <taxon>Tuberaceae</taxon>
        <taxon>Tuber</taxon>
    </lineage>
</organism>
<dbReference type="Pfam" id="PF22301">
    <property type="entry name" value="AUDH_beta_propeller"/>
    <property type="match status" value="1"/>
</dbReference>
<feature type="domain" description="Aldos-2-ulose dehydratase beta-propeller" evidence="2">
    <location>
        <begin position="185"/>
        <end position="368"/>
    </location>
</feature>
<name>A0A292Q7E9_9PEZI</name>
<sequence length="819" mass="90857">MIASQHLATVCFLAHPQTYKKDLFGRHVPHFLPSGPTTHRITAKLLKMVRIKENTFQTSLSYTPKPVGTPRFSRSIVQSTRTDGYWVETFWVDPTDKAPGLIGYGLTTGNISLFDNPINTGGTATQGIFSLCHTNPVNTEWAETIITCVSSPMAVVSAEIAGNGRKDVVICYDFGKTLLETNPHGGNISWFENPGRSDDGKVHGAWASRFVGRWEGMYRLKAGYFTQRSFLEVVGIPGKFLALPRILETPIPVILFQKPEKPLNAIEWRRDIIDDHHFTIVHDAAQKKFESLNGRDSLFVASREGITWLYYENNQWKCQNISPGVPREPGKDYYGSACVDVAKLGPDPAGYALTVGPFHGTTVTGLVKKQTGPHANTWAEFVLDTYGTPEQLKQGGKGKSPPNLTVTLTNSTKALGTTLLLQILTVEFSAVFRQFSQWSTNPSQGVYYYKLIDADNGIFAKWKVAEESAGRIAIGDFNASGKMDFATIVYNVPGHYEGPNPKVHLYLDSFPTPKVHGSTAKIISTIWAGEPLLYLPKPSDTLAHQKSSLLEIAGYKVDLEVLPPKAQKVAGSRTAVKVLYGDLLDESNPSANRRALSVPQYQKDTTRLRPNSIITTREGVIFLSFTPVSEDGPKRWKNTPDIPVRTLFQSTYGQLKLPADFKFIKVEDLAWGGDFKGVDFWNLTGVEFRFLDKTPLCHLQFWTAGKGVSAGVHNHQDAVFLEVHVSISAGTGDGGMWRVKPGVSVDPENPNGVPPEAFEKLPLADWEEQGGFWDRDCKDNPIHRASSAISYPWHKWQAGTMDDYLDIWAAVEFNPCIKY</sequence>
<proteinExistence type="predicted"/>
<dbReference type="InterPro" id="IPR054583">
    <property type="entry name" value="Beta-prop_AUDH"/>
</dbReference>
<dbReference type="Proteomes" id="UP001412239">
    <property type="component" value="Unassembled WGS sequence"/>
</dbReference>
<accession>A0A292Q7E9</accession>
<evidence type="ECO:0000313" key="3">
    <source>
        <dbReference type="EMBL" id="CUS15011.1"/>
    </source>
</evidence>
<dbReference type="SUPFAM" id="SSF69318">
    <property type="entry name" value="Integrin alpha N-terminal domain"/>
    <property type="match status" value="1"/>
</dbReference>
<gene>
    <name evidence="3" type="ORF">GSTUAT00000905001</name>
</gene>
<feature type="domain" description="Aldos-2-ulose dehydratase/isomerase (AUDH) Cupin" evidence="1">
    <location>
        <begin position="521"/>
        <end position="814"/>
    </location>
</feature>
<dbReference type="InterPro" id="IPR028994">
    <property type="entry name" value="Integrin_alpha_N"/>
</dbReference>
<protein>
    <submittedName>
        <fullName evidence="3">Uncharacterized protein</fullName>
    </submittedName>
</protein>
<reference evidence="3" key="1">
    <citation type="submission" date="2015-10" db="EMBL/GenBank/DDBJ databases">
        <authorList>
            <person name="Regsiter A."/>
            <person name="william w."/>
        </authorList>
    </citation>
    <scope>NUCLEOTIDE SEQUENCE</scope>
    <source>
        <strain evidence="3">Montdore</strain>
    </source>
</reference>
<dbReference type="EMBL" id="LN890953">
    <property type="protein sequence ID" value="CUS15011.1"/>
    <property type="molecule type" value="Genomic_DNA"/>
</dbReference>
<dbReference type="Gene3D" id="2.60.120.990">
    <property type="match status" value="1"/>
</dbReference>
<dbReference type="AlphaFoldDB" id="A0A292Q7E9"/>
<dbReference type="InterPro" id="IPR040887">
    <property type="entry name" value="AUDH_Cupin"/>
</dbReference>
<evidence type="ECO:0000313" key="4">
    <source>
        <dbReference type="Proteomes" id="UP001412239"/>
    </source>
</evidence>
<evidence type="ECO:0000259" key="1">
    <source>
        <dbReference type="Pfam" id="PF18637"/>
    </source>
</evidence>
<keyword evidence="4" id="KW-1185">Reference proteome</keyword>